<dbReference type="Pfam" id="PF00179">
    <property type="entry name" value="UQ_con"/>
    <property type="match status" value="1"/>
</dbReference>
<accession>A0AAD7VV56</accession>
<keyword evidence="5 7" id="KW-0067">ATP-binding</keyword>
<organism evidence="9 10">
    <name type="scientific">Lipomyces tetrasporus</name>
    <dbReference type="NCBI Taxonomy" id="54092"/>
    <lineage>
        <taxon>Eukaryota</taxon>
        <taxon>Fungi</taxon>
        <taxon>Dikarya</taxon>
        <taxon>Ascomycota</taxon>
        <taxon>Saccharomycotina</taxon>
        <taxon>Lipomycetes</taxon>
        <taxon>Lipomycetales</taxon>
        <taxon>Lipomycetaceae</taxon>
        <taxon>Lipomyces</taxon>
    </lineage>
</organism>
<keyword evidence="4 7" id="KW-0833">Ubl conjugation pathway</keyword>
<dbReference type="EC" id="2.3.2.23" evidence="1"/>
<dbReference type="InterPro" id="IPR000608">
    <property type="entry name" value="UBC"/>
</dbReference>
<evidence type="ECO:0000256" key="7">
    <source>
        <dbReference type="RuleBase" id="RU362109"/>
    </source>
</evidence>
<evidence type="ECO:0000256" key="1">
    <source>
        <dbReference type="ARBA" id="ARBA00012486"/>
    </source>
</evidence>
<dbReference type="SUPFAM" id="SSF54495">
    <property type="entry name" value="UBC-like"/>
    <property type="match status" value="1"/>
</dbReference>
<keyword evidence="2" id="KW-0808">Transferase</keyword>
<evidence type="ECO:0000256" key="6">
    <source>
        <dbReference type="PROSITE-ProRule" id="PRU10133"/>
    </source>
</evidence>
<dbReference type="PROSITE" id="PS00183">
    <property type="entry name" value="UBC_1"/>
    <property type="match status" value="1"/>
</dbReference>
<gene>
    <name evidence="9" type="ORF">POJ06DRAFT_287761</name>
</gene>
<dbReference type="GeneID" id="80885442"/>
<dbReference type="AlphaFoldDB" id="A0AAD7VV56"/>
<feature type="domain" description="UBC core" evidence="8">
    <location>
        <begin position="16"/>
        <end position="164"/>
    </location>
</feature>
<dbReference type="Gene3D" id="3.10.110.10">
    <property type="entry name" value="Ubiquitin Conjugating Enzyme"/>
    <property type="match status" value="1"/>
</dbReference>
<dbReference type="SMART" id="SM00212">
    <property type="entry name" value="UBCc"/>
    <property type="match status" value="1"/>
</dbReference>
<sequence length="164" mass="18078">MATPQAVRRIGRLVAKSNIAVVKELADINAQPSPVYTAGPKSDSDILNWEVSITGPEGTPYQGGTFKLALTLPPTYPFHPPTLSFVTKIYHPNVLPDGMVCIPLLKTDQWKPACKLVTVIDIAVGLLKEPDEDQAIEGEAADIYKVDRKKYEKTAKEWTKKYAN</sequence>
<dbReference type="GO" id="GO:0005524">
    <property type="term" value="F:ATP binding"/>
    <property type="evidence" value="ECO:0007669"/>
    <property type="project" value="UniProtKB-UniRule"/>
</dbReference>
<reference evidence="9" key="1">
    <citation type="submission" date="2023-03" db="EMBL/GenBank/DDBJ databases">
        <title>Near-Complete genome sequence of Lipomyces tetrasporous NRRL Y-64009, an oleaginous yeast capable of growing on lignocellulosic hydrolysates.</title>
        <authorList>
            <consortium name="Lawrence Berkeley National Laboratory"/>
            <person name="Jagtap S.S."/>
            <person name="Liu J.-J."/>
            <person name="Walukiewicz H.E."/>
            <person name="Pangilinan J."/>
            <person name="Lipzen A."/>
            <person name="Ahrendt S."/>
            <person name="Koriabine M."/>
            <person name="Cobaugh K."/>
            <person name="Salamov A."/>
            <person name="Yoshinaga Y."/>
            <person name="Ng V."/>
            <person name="Daum C."/>
            <person name="Grigoriev I.V."/>
            <person name="Slininger P.J."/>
            <person name="Dien B.S."/>
            <person name="Jin Y.-S."/>
            <person name="Rao C.V."/>
        </authorList>
    </citation>
    <scope>NUCLEOTIDE SEQUENCE</scope>
    <source>
        <strain evidence="9">NRRL Y-64009</strain>
    </source>
</reference>
<dbReference type="Proteomes" id="UP001217417">
    <property type="component" value="Unassembled WGS sequence"/>
</dbReference>
<name>A0AAD7VV56_9ASCO</name>
<keyword evidence="10" id="KW-1185">Reference proteome</keyword>
<evidence type="ECO:0000256" key="2">
    <source>
        <dbReference type="ARBA" id="ARBA00022679"/>
    </source>
</evidence>
<keyword evidence="3 7" id="KW-0547">Nucleotide-binding</keyword>
<evidence type="ECO:0000259" key="8">
    <source>
        <dbReference type="PROSITE" id="PS50127"/>
    </source>
</evidence>
<dbReference type="FunFam" id="3.10.110.10:FF:000060">
    <property type="entry name" value="Ubiquitin conjugating enzyme (UbcB)"/>
    <property type="match status" value="1"/>
</dbReference>
<comment type="similarity">
    <text evidence="7">Belongs to the ubiquitin-conjugating enzyme family.</text>
</comment>
<dbReference type="RefSeq" id="XP_056046059.1">
    <property type="nucleotide sequence ID" value="XM_056190276.1"/>
</dbReference>
<proteinExistence type="inferred from homology"/>
<evidence type="ECO:0000313" key="9">
    <source>
        <dbReference type="EMBL" id="KAJ8102609.1"/>
    </source>
</evidence>
<comment type="caution">
    <text evidence="9">The sequence shown here is derived from an EMBL/GenBank/DDBJ whole genome shotgun (WGS) entry which is preliminary data.</text>
</comment>
<dbReference type="InterPro" id="IPR023313">
    <property type="entry name" value="UBQ-conjugating_AS"/>
</dbReference>
<dbReference type="PANTHER" id="PTHR24067">
    <property type="entry name" value="UBIQUITIN-CONJUGATING ENZYME E2"/>
    <property type="match status" value="1"/>
</dbReference>
<dbReference type="EMBL" id="JARPMG010000002">
    <property type="protein sequence ID" value="KAJ8102609.1"/>
    <property type="molecule type" value="Genomic_DNA"/>
</dbReference>
<protein>
    <recommendedName>
        <fullName evidence="1">E2 ubiquitin-conjugating enzyme</fullName>
        <ecNumber evidence="1">2.3.2.23</ecNumber>
    </recommendedName>
</protein>
<feature type="active site" description="Glycyl thioester intermediate" evidence="6">
    <location>
        <position position="101"/>
    </location>
</feature>
<evidence type="ECO:0000256" key="5">
    <source>
        <dbReference type="ARBA" id="ARBA00022840"/>
    </source>
</evidence>
<evidence type="ECO:0000256" key="4">
    <source>
        <dbReference type="ARBA" id="ARBA00022786"/>
    </source>
</evidence>
<dbReference type="PROSITE" id="PS50127">
    <property type="entry name" value="UBC_2"/>
    <property type="match status" value="1"/>
</dbReference>
<evidence type="ECO:0000313" key="10">
    <source>
        <dbReference type="Proteomes" id="UP001217417"/>
    </source>
</evidence>
<dbReference type="InterPro" id="IPR016135">
    <property type="entry name" value="UBQ-conjugating_enzyme/RWD"/>
</dbReference>
<dbReference type="GO" id="GO:0061631">
    <property type="term" value="F:ubiquitin conjugating enzyme activity"/>
    <property type="evidence" value="ECO:0007669"/>
    <property type="project" value="UniProtKB-EC"/>
</dbReference>
<evidence type="ECO:0000256" key="3">
    <source>
        <dbReference type="ARBA" id="ARBA00022741"/>
    </source>
</evidence>
<dbReference type="InterPro" id="IPR050113">
    <property type="entry name" value="Ub_conjugating_enzyme"/>
</dbReference>